<sequence>MALAAGSPMRDIFSHGLIPGHAQSFPPLPVTSFIMFKSTFPYEIWLNIAHFIPPLVLEDLFSVNSALFHLAMEQRYRQISFAYLSRKMLRLLVRLKDPAVAKRVRILHMHPHFVNEDFDTPASSLFSFRKFFGRKSRPPRIKNLDDLISIMDDVLNSLPNLTEYHIAWVGLQSAPAPFLCTPFRSSPLTKLTLEITLENLQTLLKSQPSFFGTLRELDLFLRTDHALDVAGYDMILSRTLAPMINSLSLQTLSLRLWEPIDMSPFFAALYPQSNLHTLSLSIPLTFPHLGNPDGVAAFLNMHSRTLRNLSLRATDLSSPIPIVDDSLSQWMQRAFYAVNLSSLFSLELGMGSIPYESAQLCISRAPRTLANLVMTGRHLSLDEMRGLRIPRLCRLRMGPVTLSPQLMDYLAARVVVQRLELVVSDVVPRDGEEPIYEDREQEESQVCKFFEEMDGRRYEGWGVRHLEVARNAVPWRRRYEDGFSDLWSRCVPSLREVAV</sequence>
<dbReference type="OrthoDB" id="2968423at2759"/>
<comment type="caution">
    <text evidence="1">The sequence shown here is derived from an EMBL/GenBank/DDBJ whole genome shotgun (WGS) entry which is preliminary data.</text>
</comment>
<dbReference type="EMBL" id="MU250542">
    <property type="protein sequence ID" value="KAG7444007.1"/>
    <property type="molecule type" value="Genomic_DNA"/>
</dbReference>
<organism evidence="1 2">
    <name type="scientific">Guyanagaster necrorhizus</name>
    <dbReference type="NCBI Taxonomy" id="856835"/>
    <lineage>
        <taxon>Eukaryota</taxon>
        <taxon>Fungi</taxon>
        <taxon>Dikarya</taxon>
        <taxon>Basidiomycota</taxon>
        <taxon>Agaricomycotina</taxon>
        <taxon>Agaricomycetes</taxon>
        <taxon>Agaricomycetidae</taxon>
        <taxon>Agaricales</taxon>
        <taxon>Marasmiineae</taxon>
        <taxon>Physalacriaceae</taxon>
        <taxon>Guyanagaster</taxon>
    </lineage>
</organism>
<dbReference type="GeneID" id="66101658"/>
<accession>A0A9P8ARM4</accession>
<evidence type="ECO:0000313" key="1">
    <source>
        <dbReference type="EMBL" id="KAG7444007.1"/>
    </source>
</evidence>
<proteinExistence type="predicted"/>
<protein>
    <recommendedName>
        <fullName evidence="3">F-box domain-containing protein</fullName>
    </recommendedName>
</protein>
<reference evidence="1" key="1">
    <citation type="submission" date="2020-11" db="EMBL/GenBank/DDBJ databases">
        <title>Adaptations for nitrogen fixation in a non-lichenized fungal sporocarp promotes dispersal by wood-feeding termites.</title>
        <authorList>
            <consortium name="DOE Joint Genome Institute"/>
            <person name="Koch R.A."/>
            <person name="Yoon G."/>
            <person name="Arayal U."/>
            <person name="Lail K."/>
            <person name="Amirebrahimi M."/>
            <person name="Labutti K."/>
            <person name="Lipzen A."/>
            <person name="Riley R."/>
            <person name="Barry K."/>
            <person name="Henrissat B."/>
            <person name="Grigoriev I.V."/>
            <person name="Herr J.R."/>
            <person name="Aime M.C."/>
        </authorList>
    </citation>
    <scope>NUCLEOTIDE SEQUENCE</scope>
    <source>
        <strain evidence="1">MCA 3950</strain>
    </source>
</reference>
<dbReference type="RefSeq" id="XP_043037507.1">
    <property type="nucleotide sequence ID" value="XM_043179364.1"/>
</dbReference>
<name>A0A9P8ARM4_9AGAR</name>
<dbReference type="Gene3D" id="3.80.10.10">
    <property type="entry name" value="Ribonuclease Inhibitor"/>
    <property type="match status" value="1"/>
</dbReference>
<evidence type="ECO:0008006" key="3">
    <source>
        <dbReference type="Google" id="ProtNLM"/>
    </source>
</evidence>
<dbReference type="InterPro" id="IPR032675">
    <property type="entry name" value="LRR_dom_sf"/>
</dbReference>
<evidence type="ECO:0000313" key="2">
    <source>
        <dbReference type="Proteomes" id="UP000812287"/>
    </source>
</evidence>
<keyword evidence="2" id="KW-1185">Reference proteome</keyword>
<gene>
    <name evidence="1" type="ORF">BT62DRAFT_1078167</name>
</gene>
<dbReference type="AlphaFoldDB" id="A0A9P8ARM4"/>
<dbReference type="Proteomes" id="UP000812287">
    <property type="component" value="Unassembled WGS sequence"/>
</dbReference>